<accession>X0Y568</accession>
<dbReference type="EMBL" id="BARS01050721">
    <property type="protein sequence ID" value="GAG50920.1"/>
    <property type="molecule type" value="Genomic_DNA"/>
</dbReference>
<sequence>MLSDAELTVKFAEATDVAVRNHLFELLWKRHEAFVRESVQAMGSLTPLGYDTHTFLDDVERRVRVKFLSGGLKIYKGRGPFPHFLWKVMKTCALDWRRRITRRSR</sequence>
<dbReference type="AlphaFoldDB" id="X0Y568"/>
<name>X0Y568_9ZZZZ</name>
<reference evidence="1" key="1">
    <citation type="journal article" date="2014" name="Front. Microbiol.">
        <title>High frequency of phylogenetically diverse reductive dehalogenase-homologous genes in deep subseafloor sedimentary metagenomes.</title>
        <authorList>
            <person name="Kawai M."/>
            <person name="Futagami T."/>
            <person name="Toyoda A."/>
            <person name="Takaki Y."/>
            <person name="Nishi S."/>
            <person name="Hori S."/>
            <person name="Arai W."/>
            <person name="Tsubouchi T."/>
            <person name="Morono Y."/>
            <person name="Uchiyama I."/>
            <person name="Ito T."/>
            <person name="Fujiyama A."/>
            <person name="Inagaki F."/>
            <person name="Takami H."/>
        </authorList>
    </citation>
    <scope>NUCLEOTIDE SEQUENCE</scope>
    <source>
        <strain evidence="1">Expedition CK06-06</strain>
    </source>
</reference>
<protein>
    <recommendedName>
        <fullName evidence="2">RNA polymerase sigma-70 region 2 domain-containing protein</fullName>
    </recommendedName>
</protein>
<evidence type="ECO:0000313" key="1">
    <source>
        <dbReference type="EMBL" id="GAG50920.1"/>
    </source>
</evidence>
<comment type="caution">
    <text evidence="1">The sequence shown here is derived from an EMBL/GenBank/DDBJ whole genome shotgun (WGS) entry which is preliminary data.</text>
</comment>
<evidence type="ECO:0008006" key="2">
    <source>
        <dbReference type="Google" id="ProtNLM"/>
    </source>
</evidence>
<gene>
    <name evidence="1" type="ORF">S01H1_75667</name>
</gene>
<feature type="non-terminal residue" evidence="1">
    <location>
        <position position="105"/>
    </location>
</feature>
<organism evidence="1">
    <name type="scientific">marine sediment metagenome</name>
    <dbReference type="NCBI Taxonomy" id="412755"/>
    <lineage>
        <taxon>unclassified sequences</taxon>
        <taxon>metagenomes</taxon>
        <taxon>ecological metagenomes</taxon>
    </lineage>
</organism>
<proteinExistence type="predicted"/>